<organism evidence="5 6">
    <name type="scientific">Amycolatopsis keratiniphila</name>
    <dbReference type="NCBI Taxonomy" id="129921"/>
    <lineage>
        <taxon>Bacteria</taxon>
        <taxon>Bacillati</taxon>
        <taxon>Actinomycetota</taxon>
        <taxon>Actinomycetes</taxon>
        <taxon>Pseudonocardiales</taxon>
        <taxon>Pseudonocardiaceae</taxon>
        <taxon>Amycolatopsis</taxon>
        <taxon>Amycolatopsis japonica group</taxon>
    </lineage>
</organism>
<dbReference type="SMART" id="SM00345">
    <property type="entry name" value="HTH_GNTR"/>
    <property type="match status" value="1"/>
</dbReference>
<sequence>MPEALSRLNRAKLYEQVVERIKAHVEESGLHAGDKLPSERDLAERLGVSRASIKQAIVVLEVQGLLESRHGGGTYLRNDHLDVEPVDELVARRSRLPEVLEAREAMETKLAELAALRRSDEDLAAIDAALAFMKSEIEDGGHGAEGDRRFHEAITAAAKNALLAEFMRSIDTQIAESRNESLRQPGRPWRSLSQHQRIAEAIRAGAPKAAANAMRQHVQTVSKVRLLTWDPQAD</sequence>
<dbReference type="InterPro" id="IPR008920">
    <property type="entry name" value="TF_FadR/GntR_C"/>
</dbReference>
<dbReference type="Gene3D" id="1.10.10.10">
    <property type="entry name" value="Winged helix-like DNA-binding domain superfamily/Winged helix DNA-binding domain"/>
    <property type="match status" value="1"/>
</dbReference>
<dbReference type="EMBL" id="CP003410">
    <property type="protein sequence ID" value="AGM06111.1"/>
    <property type="molecule type" value="Genomic_DNA"/>
</dbReference>
<dbReference type="SUPFAM" id="SSF46785">
    <property type="entry name" value="Winged helix' DNA-binding domain"/>
    <property type="match status" value="1"/>
</dbReference>
<feature type="domain" description="HTH gntR-type" evidence="4">
    <location>
        <begin position="11"/>
        <end position="79"/>
    </location>
</feature>
<dbReference type="PANTHER" id="PTHR43537:SF5">
    <property type="entry name" value="UXU OPERON TRANSCRIPTIONAL REGULATOR"/>
    <property type="match status" value="1"/>
</dbReference>
<keyword evidence="1" id="KW-0805">Transcription regulation</keyword>
<dbReference type="SUPFAM" id="SSF48008">
    <property type="entry name" value="GntR ligand-binding domain-like"/>
    <property type="match status" value="1"/>
</dbReference>
<dbReference type="CDD" id="cd07377">
    <property type="entry name" value="WHTH_GntR"/>
    <property type="match status" value="1"/>
</dbReference>
<evidence type="ECO:0000256" key="2">
    <source>
        <dbReference type="ARBA" id="ARBA00023125"/>
    </source>
</evidence>
<gene>
    <name evidence="5" type="primary">pdhR</name>
    <name evidence="5" type="ORF">AORI_3526</name>
</gene>
<reference evidence="5 6" key="1">
    <citation type="journal article" date="2013" name="BMC Genomics">
        <title>ContigScape: a Cytoscape plugin facilitating microbial genome gap closing.</title>
        <authorList>
            <person name="Tang B."/>
            <person name="Wang Q."/>
            <person name="Yang M."/>
            <person name="Xie F."/>
            <person name="Zhu Y."/>
            <person name="Zhuo Y."/>
            <person name="Wang S."/>
            <person name="Gao H."/>
            <person name="Ding X."/>
            <person name="Zhang L."/>
            <person name="Zhao G."/>
            <person name="Zheng H."/>
        </authorList>
    </citation>
    <scope>NUCLEOTIDE SEQUENCE [LARGE SCALE GENOMIC DNA]</scope>
    <source>
        <strain evidence="5 6">HCCB10007</strain>
    </source>
</reference>
<name>R4T114_9PSEU</name>
<dbReference type="Pfam" id="PF00392">
    <property type="entry name" value="GntR"/>
    <property type="match status" value="1"/>
</dbReference>
<evidence type="ECO:0000313" key="5">
    <source>
        <dbReference type="EMBL" id="AGM06111.1"/>
    </source>
</evidence>
<keyword evidence="2" id="KW-0238">DNA-binding</keyword>
<dbReference type="PRINTS" id="PR00035">
    <property type="entry name" value="HTHGNTR"/>
</dbReference>
<keyword evidence="5" id="KW-0670">Pyruvate</keyword>
<keyword evidence="3" id="KW-0804">Transcription</keyword>
<dbReference type="Gene3D" id="1.20.120.530">
    <property type="entry name" value="GntR ligand-binding domain-like"/>
    <property type="match status" value="1"/>
</dbReference>
<dbReference type="GO" id="GO:0003700">
    <property type="term" value="F:DNA-binding transcription factor activity"/>
    <property type="evidence" value="ECO:0007669"/>
    <property type="project" value="InterPro"/>
</dbReference>
<dbReference type="InterPro" id="IPR036388">
    <property type="entry name" value="WH-like_DNA-bd_sf"/>
</dbReference>
<dbReference type="PROSITE" id="PS50949">
    <property type="entry name" value="HTH_GNTR"/>
    <property type="match status" value="1"/>
</dbReference>
<dbReference type="Pfam" id="PF07729">
    <property type="entry name" value="FCD"/>
    <property type="match status" value="1"/>
</dbReference>
<proteinExistence type="predicted"/>
<dbReference type="KEGG" id="aoi:AORI_3526"/>
<dbReference type="InterPro" id="IPR011711">
    <property type="entry name" value="GntR_C"/>
</dbReference>
<dbReference type="InterPro" id="IPR000524">
    <property type="entry name" value="Tscrpt_reg_HTH_GntR"/>
</dbReference>
<dbReference type="SMART" id="SM00895">
    <property type="entry name" value="FCD"/>
    <property type="match status" value="1"/>
</dbReference>
<dbReference type="AlphaFoldDB" id="R4T114"/>
<dbReference type="RefSeq" id="WP_016333877.1">
    <property type="nucleotide sequence ID" value="NC_021252.1"/>
</dbReference>
<keyword evidence="6" id="KW-1185">Reference proteome</keyword>
<dbReference type="GO" id="GO:0003677">
    <property type="term" value="F:DNA binding"/>
    <property type="evidence" value="ECO:0007669"/>
    <property type="project" value="UniProtKB-KW"/>
</dbReference>
<dbReference type="InterPro" id="IPR036390">
    <property type="entry name" value="WH_DNA-bd_sf"/>
</dbReference>
<dbReference type="PANTHER" id="PTHR43537">
    <property type="entry name" value="TRANSCRIPTIONAL REGULATOR, GNTR FAMILY"/>
    <property type="match status" value="1"/>
</dbReference>
<dbReference type="PATRIC" id="fig|1156913.3.peg.3605"/>
<dbReference type="Proteomes" id="UP000013968">
    <property type="component" value="Chromosome"/>
</dbReference>
<evidence type="ECO:0000256" key="1">
    <source>
        <dbReference type="ARBA" id="ARBA00023015"/>
    </source>
</evidence>
<evidence type="ECO:0000256" key="3">
    <source>
        <dbReference type="ARBA" id="ARBA00023163"/>
    </source>
</evidence>
<evidence type="ECO:0000313" key="6">
    <source>
        <dbReference type="Proteomes" id="UP000013968"/>
    </source>
</evidence>
<dbReference type="HOGENOM" id="CLU_017584_9_5_11"/>
<protein>
    <submittedName>
        <fullName evidence="5">GntR family transcriptional regulator, transcriptional repressor for pyruvate dehydrogenase complex</fullName>
    </submittedName>
</protein>
<accession>R4T114</accession>
<evidence type="ECO:0000259" key="4">
    <source>
        <dbReference type="PROSITE" id="PS50949"/>
    </source>
</evidence>